<dbReference type="PANTHER" id="PTHR42804:SF1">
    <property type="entry name" value="ALDEHYDE DEHYDROGENASE-RELATED"/>
    <property type="match status" value="1"/>
</dbReference>
<comment type="similarity">
    <text evidence="1">Belongs to the aldehyde dehydrogenase family.</text>
</comment>
<dbReference type="InterPro" id="IPR016162">
    <property type="entry name" value="Ald_DH_N"/>
</dbReference>
<dbReference type="SUPFAM" id="SSF53720">
    <property type="entry name" value="ALDH-like"/>
    <property type="match status" value="1"/>
</dbReference>
<dbReference type="CDD" id="cd07138">
    <property type="entry name" value="ALDH_CddD_SSP0762"/>
    <property type="match status" value="1"/>
</dbReference>
<dbReference type="RefSeq" id="WP_093882667.1">
    <property type="nucleotide sequence ID" value="NZ_FOBS01000005.1"/>
</dbReference>
<dbReference type="GO" id="GO:0016620">
    <property type="term" value="F:oxidoreductase activity, acting on the aldehyde or oxo group of donors, NAD or NADP as acceptor"/>
    <property type="evidence" value="ECO:0007669"/>
    <property type="project" value="InterPro"/>
</dbReference>
<evidence type="ECO:0000256" key="2">
    <source>
        <dbReference type="ARBA" id="ARBA00023002"/>
    </source>
</evidence>
<dbReference type="InterPro" id="IPR015590">
    <property type="entry name" value="Aldehyde_DH_dom"/>
</dbReference>
<keyword evidence="5" id="KW-1185">Reference proteome</keyword>
<dbReference type="STRING" id="43775.SAMN04489760_105141"/>
<dbReference type="Proteomes" id="UP000198744">
    <property type="component" value="Unassembled WGS sequence"/>
</dbReference>
<evidence type="ECO:0000259" key="3">
    <source>
        <dbReference type="Pfam" id="PF00171"/>
    </source>
</evidence>
<evidence type="ECO:0000313" key="4">
    <source>
        <dbReference type="EMBL" id="SEM15853.1"/>
    </source>
</evidence>
<gene>
    <name evidence="4" type="ORF">SAMN04489760_105141</name>
</gene>
<dbReference type="OrthoDB" id="9762913at2"/>
<dbReference type="PANTHER" id="PTHR42804">
    <property type="entry name" value="ALDEHYDE DEHYDROGENASE"/>
    <property type="match status" value="1"/>
</dbReference>
<evidence type="ECO:0000313" key="5">
    <source>
        <dbReference type="Proteomes" id="UP000198744"/>
    </source>
</evidence>
<dbReference type="AlphaFoldDB" id="A0A1H7W2Y1"/>
<proteinExistence type="inferred from homology"/>
<feature type="domain" description="Aldehyde dehydrogenase" evidence="3">
    <location>
        <begin position="13"/>
        <end position="471"/>
    </location>
</feature>
<dbReference type="Pfam" id="PF00171">
    <property type="entry name" value="Aldedh"/>
    <property type="match status" value="1"/>
</dbReference>
<accession>A0A1H7W2Y1</accession>
<dbReference type="FunFam" id="3.40.605.10:FF:000007">
    <property type="entry name" value="NAD/NADP-dependent betaine aldehyde dehydrogenase"/>
    <property type="match status" value="1"/>
</dbReference>
<protein>
    <submittedName>
        <fullName evidence="4">Aldehyde dehydrogenase (NAD+)</fullName>
    </submittedName>
</protein>
<name>A0A1H7W2Y1_9BACT</name>
<dbReference type="Gene3D" id="3.40.309.10">
    <property type="entry name" value="Aldehyde Dehydrogenase, Chain A, domain 2"/>
    <property type="match status" value="1"/>
</dbReference>
<dbReference type="InterPro" id="IPR016161">
    <property type="entry name" value="Ald_DH/histidinol_DH"/>
</dbReference>
<keyword evidence="2" id="KW-0560">Oxidoreductase</keyword>
<evidence type="ECO:0000256" key="1">
    <source>
        <dbReference type="ARBA" id="ARBA00009986"/>
    </source>
</evidence>
<organism evidence="4 5">
    <name type="scientific">Syntrophus gentianae</name>
    <dbReference type="NCBI Taxonomy" id="43775"/>
    <lineage>
        <taxon>Bacteria</taxon>
        <taxon>Pseudomonadati</taxon>
        <taxon>Thermodesulfobacteriota</taxon>
        <taxon>Syntrophia</taxon>
        <taxon>Syntrophales</taxon>
        <taxon>Syntrophaceae</taxon>
        <taxon>Syntrophus</taxon>
    </lineage>
</organism>
<reference evidence="4 5" key="1">
    <citation type="submission" date="2016-10" db="EMBL/GenBank/DDBJ databases">
        <authorList>
            <person name="de Groot N.N."/>
        </authorList>
    </citation>
    <scope>NUCLEOTIDE SEQUENCE [LARGE SCALE GENOMIC DNA]</scope>
    <source>
        <strain evidence="4 5">DSM 8423</strain>
    </source>
</reference>
<dbReference type="InterPro" id="IPR016163">
    <property type="entry name" value="Ald_DH_C"/>
</dbReference>
<dbReference type="Gene3D" id="3.40.605.10">
    <property type="entry name" value="Aldehyde Dehydrogenase, Chain A, domain 1"/>
    <property type="match status" value="1"/>
</dbReference>
<sequence>MRNHRTFYIGGQWVEPSGNRTFDVINPATEELAGRICLGGKEDVDRAVLAARKAFQSFSRTSREERMALLERIAAGIQQRCDELSVAITEEMGAPEWVSRRAHVTGALHHARVALETLKTFEFDKLRGNTLVRLSPIGVCGLITPWNWPAVTVLTKVLSALATGCAVILKPSEYSPFSAQIIAELLHDAGAPPGVFNMIYGDGPTVGTALSSHPGIDMISITGSTRAGIDVARNAAATVKRVHQELGGKSPNILLPSADFPGAVERGVKGLMFNAGQTCCAPSRMIVPNDRLEEVKAAAREAVGKLQPGLPDSRAFMGPVVNRNQYDRIQAYIEKGIAEGATVVVGGPGRAEGFDRGYFVKPTVFADTAPEMTIVREEIFGPVLVIQGYDTIEQAVELANDTEYGLAAYLQGGDIEELRALADRIPAGQINLNGSGLDLIDLTAPFGGFKRSGNGRECGDFGFEAFLEPKALLGYIP</sequence>
<dbReference type="EMBL" id="FOBS01000005">
    <property type="protein sequence ID" value="SEM15853.1"/>
    <property type="molecule type" value="Genomic_DNA"/>
</dbReference>